<proteinExistence type="predicted"/>
<feature type="compositionally biased region" description="Polar residues" evidence="1">
    <location>
        <begin position="140"/>
        <end position="152"/>
    </location>
</feature>
<evidence type="ECO:0000313" key="2">
    <source>
        <dbReference type="EMBL" id="CAF1270898.1"/>
    </source>
</evidence>
<feature type="compositionally biased region" description="Acidic residues" evidence="1">
    <location>
        <begin position="154"/>
        <end position="163"/>
    </location>
</feature>
<dbReference type="EMBL" id="CAJOBC010023354">
    <property type="protein sequence ID" value="CAF4059005.1"/>
    <property type="molecule type" value="Genomic_DNA"/>
</dbReference>
<dbReference type="Proteomes" id="UP000681722">
    <property type="component" value="Unassembled WGS sequence"/>
</dbReference>
<dbReference type="Proteomes" id="UP000663829">
    <property type="component" value="Unassembled WGS sequence"/>
</dbReference>
<feature type="region of interest" description="Disordered" evidence="1">
    <location>
        <begin position="129"/>
        <end position="175"/>
    </location>
</feature>
<feature type="region of interest" description="Disordered" evidence="1">
    <location>
        <begin position="202"/>
        <end position="223"/>
    </location>
</feature>
<protein>
    <submittedName>
        <fullName evidence="2">Uncharacterized protein</fullName>
    </submittedName>
</protein>
<dbReference type="EMBL" id="CAJNOQ010011205">
    <property type="protein sequence ID" value="CAF1270898.1"/>
    <property type="molecule type" value="Genomic_DNA"/>
</dbReference>
<name>A0A815BKK5_9BILA</name>
<comment type="caution">
    <text evidence="2">The sequence shown here is derived from an EMBL/GenBank/DDBJ whole genome shotgun (WGS) entry which is preliminary data.</text>
</comment>
<gene>
    <name evidence="2" type="ORF">GPM918_LOCUS27077</name>
    <name evidence="3" type="ORF">SRO942_LOCUS27345</name>
</gene>
<organism evidence="2 4">
    <name type="scientific">Didymodactylos carnosus</name>
    <dbReference type="NCBI Taxonomy" id="1234261"/>
    <lineage>
        <taxon>Eukaryota</taxon>
        <taxon>Metazoa</taxon>
        <taxon>Spiralia</taxon>
        <taxon>Gnathifera</taxon>
        <taxon>Rotifera</taxon>
        <taxon>Eurotatoria</taxon>
        <taxon>Bdelloidea</taxon>
        <taxon>Philodinida</taxon>
        <taxon>Philodinidae</taxon>
        <taxon>Didymodactylos</taxon>
    </lineage>
</organism>
<evidence type="ECO:0000256" key="1">
    <source>
        <dbReference type="SAM" id="MobiDB-lite"/>
    </source>
</evidence>
<evidence type="ECO:0000313" key="3">
    <source>
        <dbReference type="EMBL" id="CAF4059005.1"/>
    </source>
</evidence>
<reference evidence="2" key="1">
    <citation type="submission" date="2021-02" db="EMBL/GenBank/DDBJ databases">
        <authorList>
            <person name="Nowell W R."/>
        </authorList>
    </citation>
    <scope>NUCLEOTIDE SEQUENCE</scope>
</reference>
<sequence length="239" mass="27389">MPAEQVIRDVQRVIETVEQNHPNIESIAVVDCITTKRITARYPNISDIQMNIKEYNASLSTSADELQFTLIQSGITVNDIKDNDIHIKEASKYKIFDRIFEFYHSPLVPKLTPSSTEFTFLTANEYSATIVDKTPPSPSTPRSEQSETARTTNVEEDGEEEKTELDPPPNTNEFDDFIDIIVSSNEFDEENKKAAIKLKKIEQKKQMTQQQRTTKTRKRTKRAKKLVNKNTLEYEIAKG</sequence>
<feature type="compositionally biased region" description="Basic residues" evidence="1">
    <location>
        <begin position="214"/>
        <end position="223"/>
    </location>
</feature>
<accession>A0A815BKK5</accession>
<keyword evidence="4" id="KW-1185">Reference proteome</keyword>
<dbReference type="AlphaFoldDB" id="A0A815BKK5"/>
<evidence type="ECO:0000313" key="4">
    <source>
        <dbReference type="Proteomes" id="UP000663829"/>
    </source>
</evidence>